<feature type="repeat" description="ANK" evidence="3">
    <location>
        <begin position="54"/>
        <end position="86"/>
    </location>
</feature>
<dbReference type="Gene3D" id="3.90.176.10">
    <property type="entry name" value="Toxin ADP-ribosyltransferase, Chain A, domain 1"/>
    <property type="match status" value="1"/>
</dbReference>
<dbReference type="InterPro" id="IPR036770">
    <property type="entry name" value="Ankyrin_rpt-contain_sf"/>
</dbReference>
<dbReference type="SUPFAM" id="SSF56399">
    <property type="entry name" value="ADP-ribosylation"/>
    <property type="match status" value="1"/>
</dbReference>
<reference evidence="5" key="1">
    <citation type="submission" date="2021-02" db="EMBL/GenBank/DDBJ databases">
        <authorList>
            <person name="Nowell W R."/>
        </authorList>
    </citation>
    <scope>NUCLEOTIDE SEQUENCE</scope>
</reference>
<dbReference type="PANTHER" id="PTHR24173:SF74">
    <property type="entry name" value="ANKYRIN REPEAT DOMAIN-CONTAINING PROTEIN 16"/>
    <property type="match status" value="1"/>
</dbReference>
<dbReference type="PROSITE" id="PS50297">
    <property type="entry name" value="ANK_REP_REGION"/>
    <property type="match status" value="1"/>
</dbReference>
<name>A0A814XXH9_ADIRI</name>
<keyword evidence="1" id="KW-0677">Repeat</keyword>
<proteinExistence type="predicted"/>
<keyword evidence="6" id="KW-1185">Reference proteome</keyword>
<evidence type="ECO:0008006" key="8">
    <source>
        <dbReference type="Google" id="ProtNLM"/>
    </source>
</evidence>
<evidence type="ECO:0000313" key="7">
    <source>
        <dbReference type="Proteomes" id="UP000663852"/>
    </source>
</evidence>
<organism evidence="5 7">
    <name type="scientific">Adineta ricciae</name>
    <name type="common">Rotifer</name>
    <dbReference type="NCBI Taxonomy" id="249248"/>
    <lineage>
        <taxon>Eukaryota</taxon>
        <taxon>Metazoa</taxon>
        <taxon>Spiralia</taxon>
        <taxon>Gnathifera</taxon>
        <taxon>Rotifera</taxon>
        <taxon>Eurotatoria</taxon>
        <taxon>Bdelloidea</taxon>
        <taxon>Adinetida</taxon>
        <taxon>Adinetidae</taxon>
        <taxon>Adineta</taxon>
    </lineage>
</organism>
<evidence type="ECO:0000256" key="3">
    <source>
        <dbReference type="PROSITE-ProRule" id="PRU00023"/>
    </source>
</evidence>
<dbReference type="Proteomes" id="UP000663828">
    <property type="component" value="Unassembled WGS sequence"/>
</dbReference>
<dbReference type="SUPFAM" id="SSF48403">
    <property type="entry name" value="Ankyrin repeat"/>
    <property type="match status" value="1"/>
</dbReference>
<evidence type="ECO:0000313" key="4">
    <source>
        <dbReference type="EMBL" id="CAF1084238.1"/>
    </source>
</evidence>
<dbReference type="Proteomes" id="UP000663852">
    <property type="component" value="Unassembled WGS sequence"/>
</dbReference>
<evidence type="ECO:0000256" key="2">
    <source>
        <dbReference type="ARBA" id="ARBA00023043"/>
    </source>
</evidence>
<dbReference type="Gene3D" id="1.25.40.20">
    <property type="entry name" value="Ankyrin repeat-containing domain"/>
    <property type="match status" value="1"/>
</dbReference>
<dbReference type="OrthoDB" id="429841at2759"/>
<dbReference type="Pfam" id="PF12796">
    <property type="entry name" value="Ank_2"/>
    <property type="match status" value="1"/>
</dbReference>
<evidence type="ECO:0000313" key="5">
    <source>
        <dbReference type="EMBL" id="CAF1222151.1"/>
    </source>
</evidence>
<evidence type="ECO:0000256" key="1">
    <source>
        <dbReference type="ARBA" id="ARBA00022737"/>
    </source>
</evidence>
<protein>
    <recommendedName>
        <fullName evidence="8">NAD(+)--protein-arginine ADP-ribosyltransferase</fullName>
    </recommendedName>
</protein>
<dbReference type="PROSITE" id="PS50088">
    <property type="entry name" value="ANK_REPEAT"/>
    <property type="match status" value="1"/>
</dbReference>
<dbReference type="SMART" id="SM00248">
    <property type="entry name" value="ANK"/>
    <property type="match status" value="2"/>
</dbReference>
<dbReference type="AlphaFoldDB" id="A0A814XXH9"/>
<evidence type="ECO:0000313" key="6">
    <source>
        <dbReference type="Proteomes" id="UP000663828"/>
    </source>
</evidence>
<dbReference type="InterPro" id="IPR002110">
    <property type="entry name" value="Ankyrin_rpt"/>
</dbReference>
<comment type="caution">
    <text evidence="5">The sequence shown here is derived from an EMBL/GenBank/DDBJ whole genome shotgun (WGS) entry which is preliminary data.</text>
</comment>
<keyword evidence="2 3" id="KW-0040">ANK repeat</keyword>
<dbReference type="PANTHER" id="PTHR24173">
    <property type="entry name" value="ANKYRIN REPEAT CONTAINING"/>
    <property type="match status" value="1"/>
</dbReference>
<accession>A0A814XXH9</accession>
<dbReference type="EMBL" id="CAJNOJ010000161">
    <property type="protein sequence ID" value="CAF1222151.1"/>
    <property type="molecule type" value="Genomic_DNA"/>
</dbReference>
<sequence>MGQISSTNSRIDLENASSATPSEFYLACRNGDVELARELLAQLHAGDINRLEPNGSTALHAASFYGHRAIVEMLLQHGAKPWLMNKYQMTPYEEAANEEIRLLFHRPLQTDISRFVDDDDVNANCLELISERSHEGSAEHASNNIPNGWVSGYKLIHKYFRSKDIKLIVRAQIIKYYLARMERSDDSARQLQKLLKQSIPYNHRDYQKASYLFDEFCSRNNIEYLIRLYTLETDFYGALHSNVEIFTIEIYSQLQTLNQRFFQGQSYRGLSMANKDISEYEWAAKNPGTLIEIKTLTSTSVDPQIAYEFARNKKTNNSDRHRVICQFQFDQQCCTAIDLRRNDAKKLLCLSAYENESEILVLPGTLFEVHEVRRDSETGRFTISLQNIHVPLRTILDALKYAEA</sequence>
<gene>
    <name evidence="5" type="ORF">EDS130_LOCUS26476</name>
    <name evidence="4" type="ORF">XAT740_LOCUS17488</name>
</gene>
<dbReference type="EMBL" id="CAJNOR010001142">
    <property type="protein sequence ID" value="CAF1084238.1"/>
    <property type="molecule type" value="Genomic_DNA"/>
</dbReference>